<feature type="region of interest" description="Disordered" evidence="1">
    <location>
        <begin position="66"/>
        <end position="88"/>
    </location>
</feature>
<name>A0A1I7UN17_9PELO</name>
<reference evidence="3" key="1">
    <citation type="submission" date="2016-11" db="UniProtKB">
        <authorList>
            <consortium name="WormBaseParasite"/>
        </authorList>
    </citation>
    <scope>IDENTIFICATION</scope>
</reference>
<sequence length="123" mass="14080">MSHSSFRYRSPLNVRRIDYFVRNPSQNQFSECSRSERRQEIDVSNTPERDVLKAEALVGFLVSNGLKPESTVSSDRNDGMDLSEAGQFGSKETLESSVLDDLVNPNCSKTLRIRMNRSQHRRL</sequence>
<keyword evidence="2" id="KW-1185">Reference proteome</keyword>
<evidence type="ECO:0000256" key="1">
    <source>
        <dbReference type="SAM" id="MobiDB-lite"/>
    </source>
</evidence>
<dbReference type="AlphaFoldDB" id="A0A1I7UN17"/>
<accession>A0A1I7UN17</accession>
<evidence type="ECO:0000313" key="2">
    <source>
        <dbReference type="Proteomes" id="UP000095282"/>
    </source>
</evidence>
<organism evidence="2 3">
    <name type="scientific">Caenorhabditis tropicalis</name>
    <dbReference type="NCBI Taxonomy" id="1561998"/>
    <lineage>
        <taxon>Eukaryota</taxon>
        <taxon>Metazoa</taxon>
        <taxon>Ecdysozoa</taxon>
        <taxon>Nematoda</taxon>
        <taxon>Chromadorea</taxon>
        <taxon>Rhabditida</taxon>
        <taxon>Rhabditina</taxon>
        <taxon>Rhabditomorpha</taxon>
        <taxon>Rhabditoidea</taxon>
        <taxon>Rhabditidae</taxon>
        <taxon>Peloderinae</taxon>
        <taxon>Caenorhabditis</taxon>
    </lineage>
</organism>
<dbReference type="STRING" id="1561998.A0A1I7UN17"/>
<dbReference type="Gene3D" id="3.30.360.10">
    <property type="entry name" value="Dihydrodipicolinate Reductase, domain 2"/>
    <property type="match status" value="1"/>
</dbReference>
<dbReference type="Proteomes" id="UP000095282">
    <property type="component" value="Unplaced"/>
</dbReference>
<dbReference type="WBParaSite" id="Csp11.Scaffold630.g17614.t1">
    <property type="protein sequence ID" value="Csp11.Scaffold630.g17614.t1"/>
    <property type="gene ID" value="Csp11.Scaffold630.g17614"/>
</dbReference>
<protein>
    <submittedName>
        <fullName evidence="3">Inos-1-P_synth domain-containing protein</fullName>
    </submittedName>
</protein>
<evidence type="ECO:0000313" key="3">
    <source>
        <dbReference type="WBParaSite" id="Csp11.Scaffold630.g17614.t1"/>
    </source>
</evidence>
<proteinExistence type="predicted"/>
<dbReference type="SUPFAM" id="SSF55347">
    <property type="entry name" value="Glyceraldehyde-3-phosphate dehydrogenase-like, C-terminal domain"/>
    <property type="match status" value="1"/>
</dbReference>